<dbReference type="EMBL" id="CALNXK010000070">
    <property type="protein sequence ID" value="CAH3143144.1"/>
    <property type="molecule type" value="Genomic_DNA"/>
</dbReference>
<feature type="region of interest" description="Disordered" evidence="1">
    <location>
        <begin position="871"/>
        <end position="907"/>
    </location>
</feature>
<feature type="region of interest" description="Disordered" evidence="1">
    <location>
        <begin position="930"/>
        <end position="964"/>
    </location>
</feature>
<keyword evidence="4" id="KW-1185">Reference proteome</keyword>
<evidence type="ECO:0000313" key="4">
    <source>
        <dbReference type="Proteomes" id="UP001159405"/>
    </source>
</evidence>
<feature type="region of interest" description="Disordered" evidence="1">
    <location>
        <begin position="278"/>
        <end position="297"/>
    </location>
</feature>
<comment type="caution">
    <text evidence="3">The sequence shown here is derived from an EMBL/GenBank/DDBJ whole genome shotgun (WGS) entry which is preliminary data.</text>
</comment>
<feature type="region of interest" description="Disordered" evidence="1">
    <location>
        <begin position="783"/>
        <end position="804"/>
    </location>
</feature>
<feature type="compositionally biased region" description="Basic and acidic residues" evidence="1">
    <location>
        <begin position="871"/>
        <end position="882"/>
    </location>
</feature>
<dbReference type="SUPFAM" id="SSF63748">
    <property type="entry name" value="Tudor/PWWP/MBT"/>
    <property type="match status" value="1"/>
</dbReference>
<accession>A0ABN8PG68</accession>
<dbReference type="PROSITE" id="PS50304">
    <property type="entry name" value="TUDOR"/>
    <property type="match status" value="1"/>
</dbReference>
<sequence length="1224" mass="136425">MTGRGRGRGTLARWEASKSAGENTTRVGSPISTAVFPLSPKESWEDEIKKIQEDTTRDDRIVRVTHIIDVENFWAQIGSLNELKQFDTYMTALNSWCNEQEHSGVQQAPVPGQPVCVRHTETSQWRRAQIARLSNNVVDVIYLDYGQSECVPLNKLCSSTPGDIMSRRPMAQYVNLEGVHPVGEHWSTQANKRFRELVSSSNKLRIHFSDGIRGKLYIRDSNGRESSVGDILISEGLAQGSVDAGAGSGSWGKESSYKEKLFHSEEPKSLDQQWESLTFHPTPSQQPSWITNSTSTTDQLSMKRNALSGSLLSSKEQSLQGGSSYFENAVDSRRDSNDISLNNVPLPPSPDMFAQSKESDHLETFNLKRADSGPVEALRVARPHLASPNEFLSHSKGQDSGISSGKTAVLVCMSKAEMPSKYQPAHVRNAWAKTSNTATMNSEPKLDKYSSLPQSNSLLQQHDQPHPPFSNFAFSPKIGRSHIAAQFQTKQAKTEDQSLNSQPLQKQTLQFQQPEFLKQQPLHENTRDKTIKAELDWKIWKFQRNVKKVLDRIVEDSSKDYSHDFEKIIADSRLSQDFQGISEVSVILKLLLETVMDGNKYGSVAVSVCTMFRDMCIPEFGDFLNKEVTQCQDDLMEQCSATDCLERCKRFSSFLGKLYLEILGDKDSSGSKFSVDGLIASSLHNWLSFDQADSVLIHKLNAACLKSFLMVTGPTIDLTEGNEISRYFGTIRDLVLSQDLAVPVKSTLLDILLLRASGWKVEEDSDEQETGNEFTEGEVFIEDDMTEEQQPEATEENDEDEEWDPYSKVKSMLKNLKLQDLLPKFFDNCIRDSLLTAEWEELKRTLQEAGFPPGVILEIRMYLDKGLLEKGNEKASKPKSEKAPTTTANHTHEPKRASKSPSPTKSFEKNVEIRKLNQELQQLILTGIQYTRGPRRVSPTRQISPPKEQPGHDGTPYSRGGPRKFVSRAERRHSTEYFQEDSDDTVADPVSDISERMAPIPATSIEPPNISTSVATSPEPIKSVGTMSYSAVLKNLTSETTRPKNAAAGGKPPNQSKTFSRPPPGFSPLPTHGGDTEMRMTVLSTKSKTKQTAAASGAPRNNPTRADSSMNWRNDEQSTQSSTQHQPQQHRANNSAQSGQAVKWQRSVESSQSKLHRTAPIRESGRGRDTPTKPTDYSSSDDSSEPPTAPVQPHRVFGPGGLKACVICGSKDHLRCNERSKLFF</sequence>
<dbReference type="PANTHER" id="PTHR22948">
    <property type="entry name" value="TUDOR DOMAIN CONTAINING PROTEIN"/>
    <property type="match status" value="1"/>
</dbReference>
<name>A0ABN8PG68_9CNID</name>
<feature type="compositionally biased region" description="Polar residues" evidence="1">
    <location>
        <begin position="1131"/>
        <end position="1140"/>
    </location>
</feature>
<dbReference type="PANTHER" id="PTHR22948:SF72">
    <property type="entry name" value="TUDOR DOMAIN-CONTAINING PROTEIN"/>
    <property type="match status" value="1"/>
</dbReference>
<feature type="compositionally biased region" description="Polar residues" evidence="1">
    <location>
        <begin position="1082"/>
        <end position="1112"/>
    </location>
</feature>
<gene>
    <name evidence="3" type="ORF">PLOB_00043245</name>
</gene>
<dbReference type="CDD" id="cd20379">
    <property type="entry name" value="Tudor_dTUD-like"/>
    <property type="match status" value="1"/>
</dbReference>
<evidence type="ECO:0000313" key="3">
    <source>
        <dbReference type="EMBL" id="CAH3143144.1"/>
    </source>
</evidence>
<feature type="compositionally biased region" description="Low complexity" evidence="1">
    <location>
        <begin position="1172"/>
        <end position="1181"/>
    </location>
</feature>
<evidence type="ECO:0000259" key="2">
    <source>
        <dbReference type="PROSITE" id="PS50304"/>
    </source>
</evidence>
<dbReference type="InterPro" id="IPR050621">
    <property type="entry name" value="Tudor_domain_containing"/>
</dbReference>
<dbReference type="Gene3D" id="2.40.50.90">
    <property type="match status" value="1"/>
</dbReference>
<dbReference type="InterPro" id="IPR035437">
    <property type="entry name" value="SNase_OB-fold_sf"/>
</dbReference>
<feature type="region of interest" description="Disordered" evidence="1">
    <location>
        <begin position="999"/>
        <end position="1022"/>
    </location>
</feature>
<evidence type="ECO:0000256" key="1">
    <source>
        <dbReference type="SAM" id="MobiDB-lite"/>
    </source>
</evidence>
<feature type="domain" description="Tudor" evidence="2">
    <location>
        <begin position="108"/>
        <end position="166"/>
    </location>
</feature>
<reference evidence="3 4" key="1">
    <citation type="submission" date="2022-05" db="EMBL/GenBank/DDBJ databases">
        <authorList>
            <consortium name="Genoscope - CEA"/>
            <person name="William W."/>
        </authorList>
    </citation>
    <scope>NUCLEOTIDE SEQUENCE [LARGE SCALE GENOMIC DNA]</scope>
</reference>
<dbReference type="Gene3D" id="2.30.30.140">
    <property type="match status" value="1"/>
</dbReference>
<proteinExistence type="predicted"/>
<dbReference type="Proteomes" id="UP001159405">
    <property type="component" value="Unassembled WGS sequence"/>
</dbReference>
<feature type="region of interest" description="Disordered" evidence="1">
    <location>
        <begin position="1035"/>
        <end position="1197"/>
    </location>
</feature>
<dbReference type="InterPro" id="IPR002999">
    <property type="entry name" value="Tudor"/>
</dbReference>
<feature type="compositionally biased region" description="Polar residues" evidence="1">
    <location>
        <begin position="20"/>
        <end position="32"/>
    </location>
</feature>
<dbReference type="Gene3D" id="1.25.40.180">
    <property type="match status" value="1"/>
</dbReference>
<dbReference type="Pfam" id="PF00567">
    <property type="entry name" value="TUDOR"/>
    <property type="match status" value="1"/>
</dbReference>
<protein>
    <recommendedName>
        <fullName evidence="2">Tudor domain-containing protein</fullName>
    </recommendedName>
</protein>
<feature type="region of interest" description="Disordered" evidence="1">
    <location>
        <begin position="1"/>
        <end position="33"/>
    </location>
</feature>
<feature type="compositionally biased region" description="Low complexity" evidence="1">
    <location>
        <begin position="1117"/>
        <end position="1130"/>
    </location>
</feature>
<dbReference type="SMART" id="SM00333">
    <property type="entry name" value="TUDOR"/>
    <property type="match status" value="1"/>
</dbReference>
<organism evidence="3 4">
    <name type="scientific">Porites lobata</name>
    <dbReference type="NCBI Taxonomy" id="104759"/>
    <lineage>
        <taxon>Eukaryota</taxon>
        <taxon>Metazoa</taxon>
        <taxon>Cnidaria</taxon>
        <taxon>Anthozoa</taxon>
        <taxon>Hexacorallia</taxon>
        <taxon>Scleractinia</taxon>
        <taxon>Fungiina</taxon>
        <taxon>Poritidae</taxon>
        <taxon>Porites</taxon>
    </lineage>
</organism>